<keyword evidence="3" id="KW-1185">Reference proteome</keyword>
<reference evidence="2 3" key="1">
    <citation type="submission" date="2019-03" db="EMBL/GenBank/DDBJ databases">
        <title>Freshwater and sediment microbial communities from various areas in North America, analyzing microbe dynamics in response to fracking.</title>
        <authorList>
            <person name="Lamendella R."/>
        </authorList>
    </citation>
    <scope>NUCLEOTIDE SEQUENCE [LARGE SCALE GENOMIC DNA]</scope>
    <source>
        <strain evidence="2 3">175.2</strain>
    </source>
</reference>
<dbReference type="GO" id="GO:0030151">
    <property type="term" value="F:molybdenum ion binding"/>
    <property type="evidence" value="ECO:0007669"/>
    <property type="project" value="InterPro"/>
</dbReference>
<dbReference type="PROSITE" id="PS51340">
    <property type="entry name" value="MOSC"/>
    <property type="match status" value="1"/>
</dbReference>
<name>A0A4R3NLP8_9HYPH</name>
<evidence type="ECO:0000313" key="3">
    <source>
        <dbReference type="Proteomes" id="UP000295097"/>
    </source>
</evidence>
<dbReference type="InterPro" id="IPR005302">
    <property type="entry name" value="MoCF_Sase_C"/>
</dbReference>
<comment type="caution">
    <text evidence="2">The sequence shown here is derived from an EMBL/GenBank/DDBJ whole genome shotgun (WGS) entry which is preliminary data.</text>
</comment>
<evidence type="ECO:0000313" key="2">
    <source>
        <dbReference type="EMBL" id="TCT31457.1"/>
    </source>
</evidence>
<dbReference type="InterPro" id="IPR005303">
    <property type="entry name" value="MOCOS_middle"/>
</dbReference>
<evidence type="ECO:0000259" key="1">
    <source>
        <dbReference type="PROSITE" id="PS51340"/>
    </source>
</evidence>
<dbReference type="GO" id="GO:0030170">
    <property type="term" value="F:pyridoxal phosphate binding"/>
    <property type="evidence" value="ECO:0007669"/>
    <property type="project" value="InterPro"/>
</dbReference>
<dbReference type="OrthoDB" id="581532at2"/>
<dbReference type="RefSeq" id="WP_132313948.1">
    <property type="nucleotide sequence ID" value="NZ_SMAR01000042.1"/>
</dbReference>
<feature type="domain" description="MOSC" evidence="1">
    <location>
        <begin position="117"/>
        <end position="271"/>
    </location>
</feature>
<dbReference type="Proteomes" id="UP000295097">
    <property type="component" value="Unassembled WGS sequence"/>
</dbReference>
<dbReference type="InterPro" id="IPR011037">
    <property type="entry name" value="Pyrv_Knase-like_insert_dom_sf"/>
</dbReference>
<dbReference type="GO" id="GO:0003824">
    <property type="term" value="F:catalytic activity"/>
    <property type="evidence" value="ECO:0007669"/>
    <property type="project" value="InterPro"/>
</dbReference>
<gene>
    <name evidence="2" type="ORF">EDC90_104212</name>
</gene>
<dbReference type="SUPFAM" id="SSF141673">
    <property type="entry name" value="MOSC N-terminal domain-like"/>
    <property type="match status" value="1"/>
</dbReference>
<dbReference type="EMBL" id="SMAR01000042">
    <property type="protein sequence ID" value="TCT31457.1"/>
    <property type="molecule type" value="Genomic_DNA"/>
</dbReference>
<dbReference type="SUPFAM" id="SSF50800">
    <property type="entry name" value="PK beta-barrel domain-like"/>
    <property type="match status" value="1"/>
</dbReference>
<proteinExistence type="predicted"/>
<protein>
    <recommendedName>
        <fullName evidence="1">MOSC domain-containing protein</fullName>
    </recommendedName>
</protein>
<dbReference type="AlphaFoldDB" id="A0A4R3NLP8"/>
<dbReference type="Pfam" id="PF03476">
    <property type="entry name" value="MOSC_N"/>
    <property type="match status" value="1"/>
</dbReference>
<sequence length="285" mass="31139">MKITQLNIYPMKSARAVALEQALCTPAGLQGDRQAMLCTPEGMFITQRDLPALAKVSVVSLGNSTIRLSADGLEPVVALPDAERDRINVNIWKDTVSAASASAEADEALSNWFNRPVRLCFFDEHSRRIASRDWTSHDTPVGFADGFQILVTTTGSLAALNEDLEKHGAAPVGMDRFRPNIVLDCDDAWAEDSWSGIEVSGLTLEFVKPCARCIMTTQDQFSGSRSGANPMPAMGRLRMSADRRAPGPLFGWNAVPHGERLLRLGDEASVTGLRSEKWPLKRRTA</sequence>
<organism evidence="2 3">
    <name type="scientific">Martelella mediterranea</name>
    <dbReference type="NCBI Taxonomy" id="293089"/>
    <lineage>
        <taxon>Bacteria</taxon>
        <taxon>Pseudomonadati</taxon>
        <taxon>Pseudomonadota</taxon>
        <taxon>Alphaproteobacteria</taxon>
        <taxon>Hyphomicrobiales</taxon>
        <taxon>Aurantimonadaceae</taxon>
        <taxon>Martelella</taxon>
    </lineage>
</organism>
<dbReference type="Pfam" id="PF03473">
    <property type="entry name" value="MOSC"/>
    <property type="match status" value="1"/>
</dbReference>
<accession>A0A4R3NLP8</accession>
<dbReference type="PANTHER" id="PTHR14237:SF19">
    <property type="entry name" value="MITOCHONDRIAL AMIDOXIME REDUCING COMPONENT 1"/>
    <property type="match status" value="1"/>
</dbReference>
<dbReference type="PANTHER" id="PTHR14237">
    <property type="entry name" value="MOLYBDOPTERIN COFACTOR SULFURASE MOSC"/>
    <property type="match status" value="1"/>
</dbReference>